<dbReference type="GO" id="GO:0051402">
    <property type="term" value="P:neuron apoptotic process"/>
    <property type="evidence" value="ECO:0007669"/>
    <property type="project" value="TreeGrafter"/>
</dbReference>
<sequence>MSLLPLLVFTPFQSFMYQLLRGLAFCHVNNVLHRDLKPQNLLINKVLTMHCRAVTSSSTRY</sequence>
<keyword evidence="2" id="KW-0723">Serine/threonine-protein kinase</keyword>
<dbReference type="GO" id="GO:0007409">
    <property type="term" value="P:axonogenesis"/>
    <property type="evidence" value="ECO:0007669"/>
    <property type="project" value="TreeGrafter"/>
</dbReference>
<organism evidence="9 10">
    <name type="scientific">Dreissena polymorpha</name>
    <name type="common">Zebra mussel</name>
    <name type="synonym">Mytilus polymorpha</name>
    <dbReference type="NCBI Taxonomy" id="45954"/>
    <lineage>
        <taxon>Eukaryota</taxon>
        <taxon>Metazoa</taxon>
        <taxon>Spiralia</taxon>
        <taxon>Lophotrochozoa</taxon>
        <taxon>Mollusca</taxon>
        <taxon>Bivalvia</taxon>
        <taxon>Autobranchia</taxon>
        <taxon>Heteroconchia</taxon>
        <taxon>Euheterodonta</taxon>
        <taxon>Imparidentia</taxon>
        <taxon>Neoheterodontei</taxon>
        <taxon>Myida</taxon>
        <taxon>Dreissenoidea</taxon>
        <taxon>Dreissenidae</taxon>
        <taxon>Dreissena</taxon>
    </lineage>
</organism>
<dbReference type="InterPro" id="IPR000719">
    <property type="entry name" value="Prot_kinase_dom"/>
</dbReference>
<evidence type="ECO:0000256" key="5">
    <source>
        <dbReference type="ARBA" id="ARBA00022777"/>
    </source>
</evidence>
<comment type="similarity">
    <text evidence="1">Belongs to the protein kinase superfamily. CMGC Ser/Thr protein kinase family. CDC2/CDKX subfamily.</text>
</comment>
<keyword evidence="3" id="KW-0808">Transferase</keyword>
<keyword evidence="4" id="KW-0547">Nucleotide-binding</keyword>
<dbReference type="GO" id="GO:0048489">
    <property type="term" value="P:synaptic vesicle transport"/>
    <property type="evidence" value="ECO:0007669"/>
    <property type="project" value="TreeGrafter"/>
</dbReference>
<evidence type="ECO:0000256" key="1">
    <source>
        <dbReference type="ARBA" id="ARBA00006485"/>
    </source>
</evidence>
<evidence type="ECO:0000256" key="3">
    <source>
        <dbReference type="ARBA" id="ARBA00022679"/>
    </source>
</evidence>
<keyword evidence="5" id="KW-0418">Kinase</keyword>
<comment type="caution">
    <text evidence="9">The sequence shown here is derived from an EMBL/GenBank/DDBJ whole genome shotgun (WGS) entry which is preliminary data.</text>
</comment>
<gene>
    <name evidence="9" type="ORF">DPMN_039228</name>
</gene>
<dbReference type="GO" id="GO:0005737">
    <property type="term" value="C:cytoplasm"/>
    <property type="evidence" value="ECO:0007669"/>
    <property type="project" value="TreeGrafter"/>
</dbReference>
<dbReference type="PANTHER" id="PTHR24056">
    <property type="entry name" value="CELL DIVISION PROTEIN KINASE"/>
    <property type="match status" value="1"/>
</dbReference>
<dbReference type="AlphaFoldDB" id="A0A9D4MHU1"/>
<evidence type="ECO:0000313" key="9">
    <source>
        <dbReference type="EMBL" id="KAH3875949.1"/>
    </source>
</evidence>
<dbReference type="Proteomes" id="UP000828390">
    <property type="component" value="Unassembled WGS sequence"/>
</dbReference>
<evidence type="ECO:0000256" key="4">
    <source>
        <dbReference type="ARBA" id="ARBA00022741"/>
    </source>
</evidence>
<dbReference type="PROSITE" id="PS00108">
    <property type="entry name" value="PROTEIN_KINASE_ST"/>
    <property type="match status" value="1"/>
</dbReference>
<dbReference type="InterPro" id="IPR050108">
    <property type="entry name" value="CDK"/>
</dbReference>
<dbReference type="Pfam" id="PF00069">
    <property type="entry name" value="Pkinase"/>
    <property type="match status" value="1"/>
</dbReference>
<dbReference type="GO" id="GO:0004693">
    <property type="term" value="F:cyclin-dependent protein serine/threonine kinase activity"/>
    <property type="evidence" value="ECO:0007669"/>
    <property type="project" value="TreeGrafter"/>
</dbReference>
<evidence type="ECO:0000313" key="10">
    <source>
        <dbReference type="Proteomes" id="UP000828390"/>
    </source>
</evidence>
<dbReference type="PANTHER" id="PTHR24056:SF46">
    <property type="entry name" value="CYCLIN-DEPENDENT KINASE 5"/>
    <property type="match status" value="1"/>
</dbReference>
<name>A0A9D4MHU1_DREPO</name>
<dbReference type="InterPro" id="IPR011009">
    <property type="entry name" value="Kinase-like_dom_sf"/>
</dbReference>
<dbReference type="GO" id="GO:0005634">
    <property type="term" value="C:nucleus"/>
    <property type="evidence" value="ECO:0007669"/>
    <property type="project" value="TreeGrafter"/>
</dbReference>
<dbReference type="Gene3D" id="1.10.510.10">
    <property type="entry name" value="Transferase(Phosphotransferase) domain 1"/>
    <property type="match status" value="1"/>
</dbReference>
<proteinExistence type="inferred from homology"/>
<reference evidence="9" key="2">
    <citation type="submission" date="2020-11" db="EMBL/GenBank/DDBJ databases">
        <authorList>
            <person name="McCartney M.A."/>
            <person name="Auch B."/>
            <person name="Kono T."/>
            <person name="Mallez S."/>
            <person name="Becker A."/>
            <person name="Gohl D.M."/>
            <person name="Silverstein K.A.T."/>
            <person name="Koren S."/>
            <person name="Bechman K.B."/>
            <person name="Herman A."/>
            <person name="Abrahante J.E."/>
            <person name="Garbe J."/>
        </authorList>
    </citation>
    <scope>NUCLEOTIDE SEQUENCE</scope>
    <source>
        <strain evidence="9">Duluth1</strain>
        <tissue evidence="9">Whole animal</tissue>
    </source>
</reference>
<keyword evidence="10" id="KW-1185">Reference proteome</keyword>
<accession>A0A9D4MHU1</accession>
<dbReference type="EMBL" id="JAIWYP010000002">
    <property type="protein sequence ID" value="KAH3875949.1"/>
    <property type="molecule type" value="Genomic_DNA"/>
</dbReference>
<feature type="domain" description="Protein kinase" evidence="8">
    <location>
        <begin position="1"/>
        <end position="61"/>
    </location>
</feature>
<dbReference type="GO" id="GO:0005524">
    <property type="term" value="F:ATP binding"/>
    <property type="evidence" value="ECO:0007669"/>
    <property type="project" value="UniProtKB-KW"/>
</dbReference>
<evidence type="ECO:0000256" key="7">
    <source>
        <dbReference type="ARBA" id="ARBA00041295"/>
    </source>
</evidence>
<evidence type="ECO:0000259" key="8">
    <source>
        <dbReference type="PROSITE" id="PS50011"/>
    </source>
</evidence>
<keyword evidence="6" id="KW-0067">ATP-binding</keyword>
<protein>
    <recommendedName>
        <fullName evidence="7">Cell division protein kinase 5</fullName>
    </recommendedName>
</protein>
<dbReference type="SUPFAM" id="SSF56112">
    <property type="entry name" value="Protein kinase-like (PK-like)"/>
    <property type="match status" value="1"/>
</dbReference>
<dbReference type="InterPro" id="IPR008271">
    <property type="entry name" value="Ser/Thr_kinase_AS"/>
</dbReference>
<evidence type="ECO:0000256" key="2">
    <source>
        <dbReference type="ARBA" id="ARBA00022527"/>
    </source>
</evidence>
<evidence type="ECO:0000256" key="6">
    <source>
        <dbReference type="ARBA" id="ARBA00022840"/>
    </source>
</evidence>
<dbReference type="PROSITE" id="PS50011">
    <property type="entry name" value="PROTEIN_KINASE_DOM"/>
    <property type="match status" value="1"/>
</dbReference>
<reference evidence="9" key="1">
    <citation type="journal article" date="2019" name="bioRxiv">
        <title>The Genome of the Zebra Mussel, Dreissena polymorpha: A Resource for Invasive Species Research.</title>
        <authorList>
            <person name="McCartney M.A."/>
            <person name="Auch B."/>
            <person name="Kono T."/>
            <person name="Mallez S."/>
            <person name="Zhang Y."/>
            <person name="Obille A."/>
            <person name="Becker A."/>
            <person name="Abrahante J.E."/>
            <person name="Garbe J."/>
            <person name="Badalamenti J.P."/>
            <person name="Herman A."/>
            <person name="Mangelson H."/>
            <person name="Liachko I."/>
            <person name="Sullivan S."/>
            <person name="Sone E.D."/>
            <person name="Koren S."/>
            <person name="Silverstein K.A.T."/>
            <person name="Beckman K.B."/>
            <person name="Gohl D.M."/>
        </authorList>
    </citation>
    <scope>NUCLEOTIDE SEQUENCE</scope>
    <source>
        <strain evidence="9">Duluth1</strain>
        <tissue evidence="9">Whole animal</tissue>
    </source>
</reference>